<name>A0A563TXV9_9SPHI</name>
<gene>
    <name evidence="1" type="ORF">FPZ42_17070</name>
</gene>
<evidence type="ECO:0000313" key="2">
    <source>
        <dbReference type="Proteomes" id="UP000318010"/>
    </source>
</evidence>
<keyword evidence="2" id="KW-1185">Reference proteome</keyword>
<accession>A0A563TXV9</accession>
<reference evidence="1 2" key="1">
    <citation type="submission" date="2019-07" db="EMBL/GenBank/DDBJ databases">
        <authorList>
            <person name="Kim J."/>
        </authorList>
    </citation>
    <scope>NUCLEOTIDE SEQUENCE [LARGE SCALE GENOMIC DNA]</scope>
    <source>
        <strain evidence="1 2">MJ1a</strain>
    </source>
</reference>
<evidence type="ECO:0000313" key="1">
    <source>
        <dbReference type="EMBL" id="TWR24198.1"/>
    </source>
</evidence>
<organism evidence="1 2">
    <name type="scientific">Mucilaginibacter achroorhodeus</name>
    <dbReference type="NCBI Taxonomy" id="2599294"/>
    <lineage>
        <taxon>Bacteria</taxon>
        <taxon>Pseudomonadati</taxon>
        <taxon>Bacteroidota</taxon>
        <taxon>Sphingobacteriia</taxon>
        <taxon>Sphingobacteriales</taxon>
        <taxon>Sphingobacteriaceae</taxon>
        <taxon>Mucilaginibacter</taxon>
    </lineage>
</organism>
<dbReference type="RefSeq" id="WP_146273076.1">
    <property type="nucleotide sequence ID" value="NZ_VOEI01000007.1"/>
</dbReference>
<sequence length="79" mass="7988">MKMQEMNLAELQEVNGGSIFGNSNSSANGGLLGSLGIGNLLSYENYEQNGNQQSATSFSLGNGITSSLGGLLGLGSSSL</sequence>
<evidence type="ECO:0008006" key="3">
    <source>
        <dbReference type="Google" id="ProtNLM"/>
    </source>
</evidence>
<dbReference type="EMBL" id="VOEI01000007">
    <property type="protein sequence ID" value="TWR24198.1"/>
    <property type="molecule type" value="Genomic_DNA"/>
</dbReference>
<dbReference type="Proteomes" id="UP000318010">
    <property type="component" value="Unassembled WGS sequence"/>
</dbReference>
<comment type="caution">
    <text evidence="1">The sequence shown here is derived from an EMBL/GenBank/DDBJ whole genome shotgun (WGS) entry which is preliminary data.</text>
</comment>
<protein>
    <recommendedName>
        <fullName evidence="3">Bacteriocin</fullName>
    </recommendedName>
</protein>
<dbReference type="AlphaFoldDB" id="A0A563TXV9"/>
<proteinExistence type="predicted"/>